<reference evidence="2" key="1">
    <citation type="submission" date="2021-06" db="EMBL/GenBank/DDBJ databases">
        <title>Comparative genomics, transcriptomics and evolutionary studies reveal genomic signatures of adaptation to plant cell wall in hemibiotrophic fungi.</title>
        <authorList>
            <consortium name="DOE Joint Genome Institute"/>
            <person name="Baroncelli R."/>
            <person name="Diaz J.F."/>
            <person name="Benocci T."/>
            <person name="Peng M."/>
            <person name="Battaglia E."/>
            <person name="Haridas S."/>
            <person name="Andreopoulos W."/>
            <person name="Labutti K."/>
            <person name="Pangilinan J."/>
            <person name="Floch G.L."/>
            <person name="Makela M.R."/>
            <person name="Henrissat B."/>
            <person name="Grigoriev I.V."/>
            <person name="Crouch J.A."/>
            <person name="De Vries R.P."/>
            <person name="Sukno S.A."/>
            <person name="Thon M.R."/>
        </authorList>
    </citation>
    <scope>NUCLEOTIDE SEQUENCE</scope>
    <source>
        <strain evidence="2">CBS 125086</strain>
    </source>
</reference>
<feature type="compositionally biased region" description="Basic and acidic residues" evidence="1">
    <location>
        <begin position="37"/>
        <end position="59"/>
    </location>
</feature>
<sequence>MMVSCPLTPSPAHTLDVPDATNGEIGKRRSASYSPRRLSERTERIRSASDLKGRGDSGRLDGQANLM</sequence>
<proteinExistence type="predicted"/>
<dbReference type="Proteomes" id="UP001230504">
    <property type="component" value="Unassembled WGS sequence"/>
</dbReference>
<gene>
    <name evidence="2" type="ORF">LY79DRAFT_100628</name>
</gene>
<dbReference type="EMBL" id="JAHLJV010000015">
    <property type="protein sequence ID" value="KAK1595515.1"/>
    <property type="molecule type" value="Genomic_DNA"/>
</dbReference>
<accession>A0AAD8Q462</accession>
<name>A0AAD8Q462_9PEZI</name>
<dbReference type="AlphaFoldDB" id="A0AAD8Q462"/>
<protein>
    <submittedName>
        <fullName evidence="2">Uncharacterized protein</fullName>
    </submittedName>
</protein>
<dbReference type="GeneID" id="85434858"/>
<keyword evidence="3" id="KW-1185">Reference proteome</keyword>
<comment type="caution">
    <text evidence="2">The sequence shown here is derived from an EMBL/GenBank/DDBJ whole genome shotgun (WGS) entry which is preliminary data.</text>
</comment>
<evidence type="ECO:0000313" key="2">
    <source>
        <dbReference type="EMBL" id="KAK1595515.1"/>
    </source>
</evidence>
<evidence type="ECO:0000256" key="1">
    <source>
        <dbReference type="SAM" id="MobiDB-lite"/>
    </source>
</evidence>
<organism evidence="2 3">
    <name type="scientific">Colletotrichum navitas</name>
    <dbReference type="NCBI Taxonomy" id="681940"/>
    <lineage>
        <taxon>Eukaryota</taxon>
        <taxon>Fungi</taxon>
        <taxon>Dikarya</taxon>
        <taxon>Ascomycota</taxon>
        <taxon>Pezizomycotina</taxon>
        <taxon>Sordariomycetes</taxon>
        <taxon>Hypocreomycetidae</taxon>
        <taxon>Glomerellales</taxon>
        <taxon>Glomerellaceae</taxon>
        <taxon>Colletotrichum</taxon>
        <taxon>Colletotrichum graminicola species complex</taxon>
    </lineage>
</organism>
<dbReference type="RefSeq" id="XP_060416527.1">
    <property type="nucleotide sequence ID" value="XM_060550618.1"/>
</dbReference>
<feature type="region of interest" description="Disordered" evidence="1">
    <location>
        <begin position="1"/>
        <end position="67"/>
    </location>
</feature>
<evidence type="ECO:0000313" key="3">
    <source>
        <dbReference type="Proteomes" id="UP001230504"/>
    </source>
</evidence>